<evidence type="ECO:0000256" key="5">
    <source>
        <dbReference type="ARBA" id="ARBA00022741"/>
    </source>
</evidence>
<dbReference type="SUPFAM" id="SSF48452">
    <property type="entry name" value="TPR-like"/>
    <property type="match status" value="1"/>
</dbReference>
<feature type="signal peptide" evidence="10">
    <location>
        <begin position="1"/>
        <end position="20"/>
    </location>
</feature>
<keyword evidence="3" id="KW-0597">Phosphoprotein</keyword>
<accession>A0A3G8YEW9</accession>
<dbReference type="InterPro" id="IPR005467">
    <property type="entry name" value="His_kinase_dom"/>
</dbReference>
<gene>
    <name evidence="12" type="ORF">EIB74_05785</name>
</gene>
<protein>
    <recommendedName>
        <fullName evidence="2">histidine kinase</fullName>
        <ecNumber evidence="2">2.7.13.3</ecNumber>
    </recommendedName>
</protein>
<dbReference type="Gene3D" id="3.30.450.20">
    <property type="entry name" value="PAS domain"/>
    <property type="match status" value="1"/>
</dbReference>
<dbReference type="Proteomes" id="UP000281810">
    <property type="component" value="Chromosome"/>
</dbReference>
<dbReference type="Pfam" id="PF07568">
    <property type="entry name" value="HisKA_2"/>
    <property type="match status" value="1"/>
</dbReference>
<evidence type="ECO:0000256" key="4">
    <source>
        <dbReference type="ARBA" id="ARBA00022679"/>
    </source>
</evidence>
<keyword evidence="7" id="KW-0067">ATP-binding</keyword>
<dbReference type="SUPFAM" id="SSF55874">
    <property type="entry name" value="ATPase domain of HSP90 chaperone/DNA topoisomerase II/histidine kinase"/>
    <property type="match status" value="1"/>
</dbReference>
<evidence type="ECO:0000256" key="9">
    <source>
        <dbReference type="SAM" id="Phobius"/>
    </source>
</evidence>
<dbReference type="OrthoDB" id="9767435at2"/>
<keyword evidence="5" id="KW-0547">Nucleotide-binding</keyword>
<evidence type="ECO:0000256" key="6">
    <source>
        <dbReference type="ARBA" id="ARBA00022777"/>
    </source>
</evidence>
<dbReference type="EC" id="2.7.13.3" evidence="2"/>
<proteinExistence type="predicted"/>
<dbReference type="EMBL" id="CP034161">
    <property type="protein sequence ID" value="AZI39496.1"/>
    <property type="molecule type" value="Genomic_DNA"/>
</dbReference>
<dbReference type="PROSITE" id="PS50109">
    <property type="entry name" value="HIS_KIN"/>
    <property type="match status" value="1"/>
</dbReference>
<feature type="domain" description="Histidine kinase" evidence="11">
    <location>
        <begin position="382"/>
        <end position="557"/>
    </location>
</feature>
<keyword evidence="4" id="KW-0808">Transferase</keyword>
<keyword evidence="9" id="KW-0472">Membrane</keyword>
<dbReference type="InterPro" id="IPR036890">
    <property type="entry name" value="HATPase_C_sf"/>
</dbReference>
<dbReference type="InterPro" id="IPR011990">
    <property type="entry name" value="TPR-like_helical_dom_sf"/>
</dbReference>
<evidence type="ECO:0000256" key="1">
    <source>
        <dbReference type="ARBA" id="ARBA00000085"/>
    </source>
</evidence>
<evidence type="ECO:0000313" key="12">
    <source>
        <dbReference type="EMBL" id="AZI39496.1"/>
    </source>
</evidence>
<keyword evidence="9" id="KW-0812">Transmembrane</keyword>
<name>A0A3G8YEW9_9FLAO</name>
<evidence type="ECO:0000256" key="3">
    <source>
        <dbReference type="ARBA" id="ARBA00022553"/>
    </source>
</evidence>
<feature type="coiled-coil region" evidence="8">
    <location>
        <begin position="352"/>
        <end position="382"/>
    </location>
</feature>
<evidence type="ECO:0000259" key="11">
    <source>
        <dbReference type="PROSITE" id="PS50109"/>
    </source>
</evidence>
<feature type="coiled-coil region" evidence="8">
    <location>
        <begin position="108"/>
        <end position="135"/>
    </location>
</feature>
<dbReference type="AlphaFoldDB" id="A0A3G8YEW9"/>
<keyword evidence="13" id="KW-1185">Reference proteome</keyword>
<keyword evidence="8" id="KW-0175">Coiled coil</keyword>
<evidence type="ECO:0000256" key="7">
    <source>
        <dbReference type="ARBA" id="ARBA00022840"/>
    </source>
</evidence>
<dbReference type="PANTHER" id="PTHR41523">
    <property type="entry name" value="TWO-COMPONENT SYSTEM SENSOR PROTEIN"/>
    <property type="match status" value="1"/>
</dbReference>
<dbReference type="PANTHER" id="PTHR41523:SF8">
    <property type="entry name" value="ETHYLENE RESPONSE SENSOR PROTEIN"/>
    <property type="match status" value="1"/>
</dbReference>
<reference evidence="13" key="1">
    <citation type="submission" date="2018-11" db="EMBL/GenBank/DDBJ databases">
        <title>Proposal to divide the Flavobacteriaceae and reorganize its genera based on Amino Acid Identity values calculated from whole genome sequences.</title>
        <authorList>
            <person name="Nicholson A.C."/>
            <person name="Gulvik C.A."/>
            <person name="Whitney A.M."/>
            <person name="Humrighouse B.W."/>
            <person name="Bell M."/>
            <person name="Holmes B."/>
            <person name="Steigerwalt A.B."/>
            <person name="Villarma A."/>
            <person name="Sheth M."/>
            <person name="Batra D."/>
            <person name="Pryor J."/>
            <person name="Bernardet J.-F."/>
            <person name="Hugo C."/>
            <person name="Kampfer P."/>
            <person name="Newman J.D."/>
            <person name="McQuiston J.R."/>
        </authorList>
    </citation>
    <scope>NUCLEOTIDE SEQUENCE [LARGE SCALE GENOMIC DNA]</scope>
    <source>
        <strain evidence="13">F5649</strain>
    </source>
</reference>
<comment type="catalytic activity">
    <reaction evidence="1">
        <text>ATP + protein L-histidine = ADP + protein N-phospho-L-histidine.</text>
        <dbReference type="EC" id="2.7.13.3"/>
    </reaction>
</comment>
<organism evidence="12 13">
    <name type="scientific">Epilithonimonas vandammei</name>
    <dbReference type="NCBI Taxonomy" id="2487072"/>
    <lineage>
        <taxon>Bacteria</taxon>
        <taxon>Pseudomonadati</taxon>
        <taxon>Bacteroidota</taxon>
        <taxon>Flavobacteriia</taxon>
        <taxon>Flavobacteriales</taxon>
        <taxon>Weeksellaceae</taxon>
        <taxon>Chryseobacterium group</taxon>
        <taxon>Epilithonimonas</taxon>
    </lineage>
</organism>
<evidence type="ECO:0000313" key="13">
    <source>
        <dbReference type="Proteomes" id="UP000281810"/>
    </source>
</evidence>
<feature type="transmembrane region" description="Helical" evidence="9">
    <location>
        <begin position="326"/>
        <end position="345"/>
    </location>
</feature>
<dbReference type="GO" id="GO:0004673">
    <property type="term" value="F:protein histidine kinase activity"/>
    <property type="evidence" value="ECO:0007669"/>
    <property type="project" value="UniProtKB-EC"/>
</dbReference>
<dbReference type="InterPro" id="IPR011495">
    <property type="entry name" value="Sig_transdc_His_kin_sub2_dim/P"/>
</dbReference>
<evidence type="ECO:0000256" key="8">
    <source>
        <dbReference type="SAM" id="Coils"/>
    </source>
</evidence>
<evidence type="ECO:0000256" key="10">
    <source>
        <dbReference type="SAM" id="SignalP"/>
    </source>
</evidence>
<keyword evidence="6 12" id="KW-0418">Kinase</keyword>
<sequence>MKLKLVFCFFSILLGVFAWTQETKFSYQDNIEKLLIAKNSQTIIDFVNVKLKHSKNEKEINLLLCYKMEALMHFELYNDAILLSDKIVNSANNFPEVLLQTFILRELNFEILENFKEASKELDKAEKLLAAHAKLKPKFYIHFLIRKSSLMRLLHKKNYQNLSLQAISYSDSTTYKNHLSSAYLLMGIYYRDNDFNKSLSYYEKAKNQCYLNGDDDGFILLNINASKLFLKKGDLPNTKKYLDIATQHINKTNRNYTKSVLFEKKSDYFFEKKQYDSAYINYRKFKEYDDRYDFSKKKMLLEEREFIIENNRQIALRNQATKNARITSIILLFVVLLLVVLGFLLRKILKINKQIIRQKLTLEQNSEKLEKLLNNRIFLLKEMNHRIKNNLAIILSLVNIQKNDSKDEKNKVRFDALYRRIHTIALAQDLYKYDFEANETRVLDLKKYFIDILQSIIHSNTKKIEYEMQAEDGIMISTADALPSGLILNELLTNSYKHSQNQNNDQLKVFISLKIEQNQIIIEYYDNGTNFEQEIRKDNIGLELIEGMVKQMNGQMERKKFNYKISF</sequence>
<keyword evidence="10" id="KW-0732">Signal</keyword>
<feature type="chain" id="PRO_5017939118" description="histidine kinase" evidence="10">
    <location>
        <begin position="21"/>
        <end position="567"/>
    </location>
</feature>
<dbReference type="GO" id="GO:0005524">
    <property type="term" value="F:ATP binding"/>
    <property type="evidence" value="ECO:0007669"/>
    <property type="project" value="UniProtKB-KW"/>
</dbReference>
<dbReference type="RefSeq" id="WP_124801726.1">
    <property type="nucleotide sequence ID" value="NZ_CP034161.1"/>
</dbReference>
<keyword evidence="9" id="KW-1133">Transmembrane helix</keyword>
<dbReference type="Gene3D" id="3.30.565.10">
    <property type="entry name" value="Histidine kinase-like ATPase, C-terminal domain"/>
    <property type="match status" value="1"/>
</dbReference>
<evidence type="ECO:0000256" key="2">
    <source>
        <dbReference type="ARBA" id="ARBA00012438"/>
    </source>
</evidence>